<evidence type="ECO:0000313" key="12">
    <source>
        <dbReference type="EMBL" id="TQL62440.1"/>
    </source>
</evidence>
<evidence type="ECO:0000256" key="10">
    <source>
        <dbReference type="SAM" id="Coils"/>
    </source>
</evidence>
<dbReference type="InterPro" id="IPR004839">
    <property type="entry name" value="Aminotransferase_I/II_large"/>
</dbReference>
<dbReference type="InterPro" id="IPR001917">
    <property type="entry name" value="Aminotrans_II_pyridoxalP_BS"/>
</dbReference>
<evidence type="ECO:0000256" key="5">
    <source>
        <dbReference type="ARBA" id="ARBA00022605"/>
    </source>
</evidence>
<evidence type="ECO:0000256" key="8">
    <source>
        <dbReference type="ARBA" id="ARBA00023102"/>
    </source>
</evidence>
<evidence type="ECO:0000256" key="2">
    <source>
        <dbReference type="ARBA" id="ARBA00007970"/>
    </source>
</evidence>
<dbReference type="GO" id="GO:0030170">
    <property type="term" value="F:pyridoxal phosphate binding"/>
    <property type="evidence" value="ECO:0007669"/>
    <property type="project" value="InterPro"/>
</dbReference>
<dbReference type="InterPro" id="IPR015422">
    <property type="entry name" value="PyrdxlP-dep_Trfase_small"/>
</dbReference>
<dbReference type="Gene3D" id="3.40.640.10">
    <property type="entry name" value="Type I PLP-dependent aspartate aminotransferase-like (Major domain)"/>
    <property type="match status" value="1"/>
</dbReference>
<dbReference type="InterPro" id="IPR005861">
    <property type="entry name" value="HisP_aminotrans"/>
</dbReference>
<dbReference type="AlphaFoldDB" id="A0A542ZQF4"/>
<dbReference type="SUPFAM" id="SSF53383">
    <property type="entry name" value="PLP-dependent transferases"/>
    <property type="match status" value="1"/>
</dbReference>
<keyword evidence="7 9" id="KW-0663">Pyridoxal phosphate</keyword>
<comment type="cofactor">
    <cofactor evidence="1 9">
        <name>pyridoxal 5'-phosphate</name>
        <dbReference type="ChEBI" id="CHEBI:597326"/>
    </cofactor>
</comment>
<keyword evidence="6 9" id="KW-0808">Transferase</keyword>
<proteinExistence type="inferred from homology"/>
<reference evidence="12 13" key="1">
    <citation type="submission" date="2019-06" db="EMBL/GenBank/DDBJ databases">
        <title>Sequencing the genomes of 1000 actinobacteria strains.</title>
        <authorList>
            <person name="Klenk H.-P."/>
        </authorList>
    </citation>
    <scope>NUCLEOTIDE SEQUENCE [LARGE SCALE GENOMIC DNA]</scope>
    <source>
        <strain evidence="12 13">DSM 8251</strain>
    </source>
</reference>
<dbReference type="Gene3D" id="3.90.1150.10">
    <property type="entry name" value="Aspartate Aminotransferase, domain 1"/>
    <property type="match status" value="1"/>
</dbReference>
<dbReference type="InterPro" id="IPR015421">
    <property type="entry name" value="PyrdxlP-dep_Trfase_major"/>
</dbReference>
<keyword evidence="13" id="KW-1185">Reference proteome</keyword>
<dbReference type="NCBIfam" id="TIGR01141">
    <property type="entry name" value="hisC"/>
    <property type="match status" value="1"/>
</dbReference>
<sequence>MLPVRPELVGQEPYGAPQLDVPVRLNVNENPFPLPPVVVDAVTEATRGLAAGLNRYPDRDAVALRRRLAGYLGHGLDERHIWAANGSNEVMTHLLQAFAGPGRRVLTFTPTYSMYPEYARNTWSDYVTLPRCEDFSIDLDAFEAAVGQEMPHVVIVTTPNNPTGTATPLEVIARILEITENGEASAMVIVDEAYQEFARPGTASALDLLEDNPRLVVTRTMSKAFGFAGGRLGYLAAAPEVVDVCRVVRLPYHLSAVTQAVASAAVDHADVLMGQVAELRAQRDRMEAELRGMGLEVAESDANFVLFGRFEDRHAVWADLLERGVLIREVGPPGWLRVSAGTPEETDAFLRAMSEIVPDAVLMDTAVMTDEAAAQVNRSNA</sequence>
<dbReference type="UniPathway" id="UPA00031">
    <property type="reaction ID" value="UER00012"/>
</dbReference>
<dbReference type="EC" id="2.6.1.9" evidence="9"/>
<evidence type="ECO:0000256" key="4">
    <source>
        <dbReference type="ARBA" id="ARBA00022576"/>
    </source>
</evidence>
<evidence type="ECO:0000256" key="9">
    <source>
        <dbReference type="HAMAP-Rule" id="MF_01023"/>
    </source>
</evidence>
<evidence type="ECO:0000259" key="11">
    <source>
        <dbReference type="Pfam" id="PF00155"/>
    </source>
</evidence>
<keyword evidence="5 9" id="KW-0028">Amino-acid biosynthesis</keyword>
<feature type="domain" description="Aminotransferase class I/classII large" evidence="11">
    <location>
        <begin position="23"/>
        <end position="352"/>
    </location>
</feature>
<comment type="subunit">
    <text evidence="3 9">Homodimer.</text>
</comment>
<dbReference type="GO" id="GO:0000105">
    <property type="term" value="P:L-histidine biosynthetic process"/>
    <property type="evidence" value="ECO:0007669"/>
    <property type="project" value="UniProtKB-UniRule"/>
</dbReference>
<comment type="caution">
    <text evidence="12">The sequence shown here is derived from an EMBL/GenBank/DDBJ whole genome shotgun (WGS) entry which is preliminary data.</text>
</comment>
<keyword evidence="8 9" id="KW-0368">Histidine biosynthesis</keyword>
<name>A0A542ZQF4_9ACTN</name>
<keyword evidence="4 9" id="KW-0032">Aminotransferase</keyword>
<dbReference type="NCBIfam" id="NF002877">
    <property type="entry name" value="PRK03317.1"/>
    <property type="match status" value="1"/>
</dbReference>
<evidence type="ECO:0000313" key="13">
    <source>
        <dbReference type="Proteomes" id="UP000316196"/>
    </source>
</evidence>
<gene>
    <name evidence="9" type="primary">hisC</name>
    <name evidence="12" type="ORF">FB460_0215</name>
</gene>
<evidence type="ECO:0000256" key="6">
    <source>
        <dbReference type="ARBA" id="ARBA00022679"/>
    </source>
</evidence>
<keyword evidence="10" id="KW-0175">Coiled coil</keyword>
<evidence type="ECO:0000256" key="3">
    <source>
        <dbReference type="ARBA" id="ARBA00011738"/>
    </source>
</evidence>
<dbReference type="InterPro" id="IPR015424">
    <property type="entry name" value="PyrdxlP-dep_Trfase"/>
</dbReference>
<feature type="coiled-coil region" evidence="10">
    <location>
        <begin position="269"/>
        <end position="296"/>
    </location>
</feature>
<dbReference type="EMBL" id="VFOR01000001">
    <property type="protein sequence ID" value="TQL62440.1"/>
    <property type="molecule type" value="Genomic_DNA"/>
</dbReference>
<comment type="similarity">
    <text evidence="2 9">Belongs to the class-II pyridoxal-phosphate-dependent aminotransferase family. Histidinol-phosphate aminotransferase subfamily.</text>
</comment>
<dbReference type="HAMAP" id="MF_01023">
    <property type="entry name" value="HisC_aminotrans_2"/>
    <property type="match status" value="1"/>
</dbReference>
<dbReference type="PANTHER" id="PTHR42885:SF2">
    <property type="entry name" value="HISTIDINOL-PHOSPHATE AMINOTRANSFERASE"/>
    <property type="match status" value="1"/>
</dbReference>
<feature type="modified residue" description="N6-(pyridoxal phosphate)lysine" evidence="9">
    <location>
        <position position="223"/>
    </location>
</feature>
<dbReference type="Proteomes" id="UP000316196">
    <property type="component" value="Unassembled WGS sequence"/>
</dbReference>
<dbReference type="GO" id="GO:0004400">
    <property type="term" value="F:histidinol-phosphate transaminase activity"/>
    <property type="evidence" value="ECO:0007669"/>
    <property type="project" value="UniProtKB-UniRule"/>
</dbReference>
<protein>
    <recommendedName>
        <fullName evidence="9">Histidinol-phosphate aminotransferase</fullName>
        <ecNumber evidence="9">2.6.1.9</ecNumber>
    </recommendedName>
    <alternativeName>
        <fullName evidence="9">Imidazole acetol-phosphate transaminase</fullName>
    </alternativeName>
</protein>
<dbReference type="PROSITE" id="PS00599">
    <property type="entry name" value="AA_TRANSFER_CLASS_2"/>
    <property type="match status" value="1"/>
</dbReference>
<dbReference type="RefSeq" id="WP_142092289.1">
    <property type="nucleotide sequence ID" value="NZ_BAAAMD010000003.1"/>
</dbReference>
<comment type="catalytic activity">
    <reaction evidence="9">
        <text>L-histidinol phosphate + 2-oxoglutarate = 3-(imidazol-4-yl)-2-oxopropyl phosphate + L-glutamate</text>
        <dbReference type="Rhea" id="RHEA:23744"/>
        <dbReference type="ChEBI" id="CHEBI:16810"/>
        <dbReference type="ChEBI" id="CHEBI:29985"/>
        <dbReference type="ChEBI" id="CHEBI:57766"/>
        <dbReference type="ChEBI" id="CHEBI:57980"/>
        <dbReference type="EC" id="2.6.1.9"/>
    </reaction>
</comment>
<dbReference type="PANTHER" id="PTHR42885">
    <property type="entry name" value="HISTIDINOL-PHOSPHATE AMINOTRANSFERASE-RELATED"/>
    <property type="match status" value="1"/>
</dbReference>
<dbReference type="Pfam" id="PF00155">
    <property type="entry name" value="Aminotran_1_2"/>
    <property type="match status" value="1"/>
</dbReference>
<dbReference type="OrthoDB" id="9809616at2"/>
<organism evidence="12 13">
    <name type="scientific">Propioniferax innocua</name>
    <dbReference type="NCBI Taxonomy" id="1753"/>
    <lineage>
        <taxon>Bacteria</taxon>
        <taxon>Bacillati</taxon>
        <taxon>Actinomycetota</taxon>
        <taxon>Actinomycetes</taxon>
        <taxon>Propionibacteriales</taxon>
        <taxon>Propionibacteriaceae</taxon>
        <taxon>Propioniferax</taxon>
    </lineage>
</organism>
<evidence type="ECO:0000256" key="1">
    <source>
        <dbReference type="ARBA" id="ARBA00001933"/>
    </source>
</evidence>
<dbReference type="CDD" id="cd00609">
    <property type="entry name" value="AAT_like"/>
    <property type="match status" value="1"/>
</dbReference>
<accession>A0A542ZQF4</accession>
<evidence type="ECO:0000256" key="7">
    <source>
        <dbReference type="ARBA" id="ARBA00022898"/>
    </source>
</evidence>
<comment type="pathway">
    <text evidence="9">Amino-acid biosynthesis; L-histidine biosynthesis; L-histidine from 5-phospho-alpha-D-ribose 1-diphosphate: step 7/9.</text>
</comment>